<evidence type="ECO:0000259" key="1">
    <source>
        <dbReference type="Pfam" id="PF00501"/>
    </source>
</evidence>
<gene>
    <name evidence="2" type="ORF">I551_7853</name>
</gene>
<dbReference type="Pfam" id="PF00501">
    <property type="entry name" value="AMP-binding"/>
    <property type="match status" value="1"/>
</dbReference>
<dbReference type="EMBL" id="JAOL01000189">
    <property type="protein sequence ID" value="EUA85646.1"/>
    <property type="molecule type" value="Genomic_DNA"/>
</dbReference>
<feature type="domain" description="AMP-dependent synthetase/ligase" evidence="1">
    <location>
        <begin position="2"/>
        <end position="92"/>
    </location>
</feature>
<dbReference type="InterPro" id="IPR000873">
    <property type="entry name" value="AMP-dep_synth/lig_dom"/>
</dbReference>
<comment type="caution">
    <text evidence="2">The sequence shown here is derived from an EMBL/GenBank/DDBJ whole genome shotgun (WGS) entry which is preliminary data.</text>
</comment>
<dbReference type="SUPFAM" id="SSF56801">
    <property type="entry name" value="Acetyl-CoA synthetase-like"/>
    <property type="match status" value="1"/>
</dbReference>
<keyword evidence="3" id="KW-1185">Reference proteome</keyword>
<reference evidence="2 3" key="1">
    <citation type="submission" date="2014-01" db="EMBL/GenBank/DDBJ databases">
        <authorList>
            <person name="Dobos K."/>
            <person name="Lenaerts A."/>
            <person name="Ordway D."/>
            <person name="DeGroote M.A."/>
            <person name="Parker T."/>
            <person name="Sizemore C."/>
            <person name="Tallon L.J."/>
            <person name="Sadzewicz L.K."/>
            <person name="Sengamalay N."/>
            <person name="Fraser C.M."/>
            <person name="Hine E."/>
            <person name="Shefchek K.A."/>
            <person name="Das S.P."/>
            <person name="Tettelin H."/>
        </authorList>
    </citation>
    <scope>NUCLEOTIDE SEQUENCE [LARGE SCALE GENOMIC DNA]</scope>
    <source>
        <strain evidence="2 3">Harvey</strain>
    </source>
</reference>
<protein>
    <submittedName>
        <fullName evidence="2">AMP-binding enzyme family protein</fullName>
    </submittedName>
</protein>
<dbReference type="Proteomes" id="UP000020681">
    <property type="component" value="Unassembled WGS sequence"/>
</dbReference>
<proteinExistence type="predicted"/>
<sequence length="92" mass="9719">MEPGDGFLVASPIAHIGGSIYAFKCPLLLGTTAVLLDRWDADRAVQLMTSKRCTHMAGATPFLEQLLAAAQRAGTRLPDLKFFVCGGASVSP</sequence>
<name>A0ABP3A7X9_MYCUL</name>
<dbReference type="Gene3D" id="3.40.50.12780">
    <property type="entry name" value="N-terminal domain of ligase-like"/>
    <property type="match status" value="1"/>
</dbReference>
<accession>A0ABP3A7X9</accession>
<dbReference type="InterPro" id="IPR042099">
    <property type="entry name" value="ANL_N_sf"/>
</dbReference>
<evidence type="ECO:0000313" key="2">
    <source>
        <dbReference type="EMBL" id="EUA85646.1"/>
    </source>
</evidence>
<evidence type="ECO:0000313" key="3">
    <source>
        <dbReference type="Proteomes" id="UP000020681"/>
    </source>
</evidence>
<organism evidence="2 3">
    <name type="scientific">Mycobacterium ulcerans str. Harvey</name>
    <dbReference type="NCBI Taxonomy" id="1299332"/>
    <lineage>
        <taxon>Bacteria</taxon>
        <taxon>Bacillati</taxon>
        <taxon>Actinomycetota</taxon>
        <taxon>Actinomycetes</taxon>
        <taxon>Mycobacteriales</taxon>
        <taxon>Mycobacteriaceae</taxon>
        <taxon>Mycobacterium</taxon>
        <taxon>Mycobacterium ulcerans group</taxon>
    </lineage>
</organism>